<dbReference type="EMBL" id="BAAAYX010000013">
    <property type="protein sequence ID" value="GAA3711177.1"/>
    <property type="molecule type" value="Genomic_DNA"/>
</dbReference>
<dbReference type="PANTHER" id="PTHR34404">
    <property type="entry name" value="REGULATORY PROTEIN, FMDB FAMILY"/>
    <property type="match status" value="1"/>
</dbReference>
<proteinExistence type="predicted"/>
<protein>
    <recommendedName>
        <fullName evidence="2">Putative regulatory protein FmdB zinc ribbon domain-containing protein</fullName>
    </recommendedName>
</protein>
<feature type="domain" description="Putative regulatory protein FmdB zinc ribbon" evidence="2">
    <location>
        <begin position="19"/>
        <end position="59"/>
    </location>
</feature>
<sequence length="153" mass="15540">MLKRFVLTPARKVQKEIRMPTYQYRCTECGNELEAVQKFTDPALTECPTCAGQLRKVFNAVGVVFKGSGFYRTDSRADAKSGAGSGAKADNGSGTSEKKTADASSTTEKSAGGSEKKSDSGTKQPAAAGSSSGTSGGSSSSRGSSGSGSSTAA</sequence>
<organism evidence="3 4">
    <name type="scientific">Microlunatus aurantiacus</name>
    <dbReference type="NCBI Taxonomy" id="446786"/>
    <lineage>
        <taxon>Bacteria</taxon>
        <taxon>Bacillati</taxon>
        <taxon>Actinomycetota</taxon>
        <taxon>Actinomycetes</taxon>
        <taxon>Propionibacteriales</taxon>
        <taxon>Propionibacteriaceae</taxon>
        <taxon>Microlunatus</taxon>
    </lineage>
</organism>
<keyword evidence="4" id="KW-1185">Reference proteome</keyword>
<evidence type="ECO:0000256" key="1">
    <source>
        <dbReference type="SAM" id="MobiDB-lite"/>
    </source>
</evidence>
<dbReference type="Proteomes" id="UP001500051">
    <property type="component" value="Unassembled WGS sequence"/>
</dbReference>
<dbReference type="InterPro" id="IPR013429">
    <property type="entry name" value="Regulatory_FmdB_Zinc_ribbon"/>
</dbReference>
<feature type="compositionally biased region" description="Low complexity" evidence="1">
    <location>
        <begin position="80"/>
        <end position="94"/>
    </location>
</feature>
<feature type="region of interest" description="Disordered" evidence="1">
    <location>
        <begin position="73"/>
        <end position="153"/>
    </location>
</feature>
<dbReference type="NCBIfam" id="TIGR02605">
    <property type="entry name" value="CxxC_CxxC_SSSS"/>
    <property type="match status" value="1"/>
</dbReference>
<feature type="compositionally biased region" description="Low complexity" evidence="1">
    <location>
        <begin position="126"/>
        <end position="153"/>
    </location>
</feature>
<name>A0ABP7DXW5_9ACTN</name>
<evidence type="ECO:0000259" key="2">
    <source>
        <dbReference type="SMART" id="SM00834"/>
    </source>
</evidence>
<dbReference type="SMART" id="SM00834">
    <property type="entry name" value="CxxC_CXXC_SSSS"/>
    <property type="match status" value="1"/>
</dbReference>
<accession>A0ABP7DXW5</accession>
<evidence type="ECO:0000313" key="4">
    <source>
        <dbReference type="Proteomes" id="UP001500051"/>
    </source>
</evidence>
<evidence type="ECO:0000313" key="3">
    <source>
        <dbReference type="EMBL" id="GAA3711177.1"/>
    </source>
</evidence>
<dbReference type="Pfam" id="PF09723">
    <property type="entry name" value="Zn_ribbon_8"/>
    <property type="match status" value="1"/>
</dbReference>
<reference evidence="4" key="1">
    <citation type="journal article" date="2019" name="Int. J. Syst. Evol. Microbiol.">
        <title>The Global Catalogue of Microorganisms (GCM) 10K type strain sequencing project: providing services to taxonomists for standard genome sequencing and annotation.</title>
        <authorList>
            <consortium name="The Broad Institute Genomics Platform"/>
            <consortium name="The Broad Institute Genome Sequencing Center for Infectious Disease"/>
            <person name="Wu L."/>
            <person name="Ma J."/>
        </authorList>
    </citation>
    <scope>NUCLEOTIDE SEQUENCE [LARGE SCALE GENOMIC DNA]</scope>
    <source>
        <strain evidence="4">JCM 16548</strain>
    </source>
</reference>
<dbReference type="PANTHER" id="PTHR34404:SF2">
    <property type="entry name" value="CONSERVED SERINE RICH PROTEIN"/>
    <property type="match status" value="1"/>
</dbReference>
<comment type="caution">
    <text evidence="3">The sequence shown here is derived from an EMBL/GenBank/DDBJ whole genome shotgun (WGS) entry which is preliminary data.</text>
</comment>
<gene>
    <name evidence="3" type="ORF">GCM10022204_32370</name>
</gene>